<evidence type="ECO:0000256" key="6">
    <source>
        <dbReference type="ARBA" id="ARBA00059013"/>
    </source>
</evidence>
<dbReference type="InterPro" id="IPR042099">
    <property type="entry name" value="ANL_N_sf"/>
</dbReference>
<organism evidence="12 13">
    <name type="scientific">Sulfurisphaera ohwakuensis</name>
    <dbReference type="NCBI Taxonomy" id="69656"/>
    <lineage>
        <taxon>Archaea</taxon>
        <taxon>Thermoproteota</taxon>
        <taxon>Thermoprotei</taxon>
        <taxon>Sulfolobales</taxon>
        <taxon>Sulfolobaceae</taxon>
        <taxon>Sulfurisphaera</taxon>
    </lineage>
</organism>
<dbReference type="Proteomes" id="UP000427373">
    <property type="component" value="Chromosome"/>
</dbReference>
<dbReference type="RefSeq" id="WP_156015138.1">
    <property type="nucleotide sequence ID" value="NZ_CP045484.1"/>
</dbReference>
<dbReference type="InterPro" id="IPR045851">
    <property type="entry name" value="AMP-bd_C_sf"/>
</dbReference>
<reference evidence="11 14" key="2">
    <citation type="submission" date="2020-08" db="EMBL/GenBank/DDBJ databases">
        <title>Genomic Encyclopedia of Type Strains, Phase IV (KMG-IV): sequencing the most valuable type-strain genomes for metagenomic binning, comparative biology and taxonomic classification.</title>
        <authorList>
            <person name="Goeker M."/>
        </authorList>
    </citation>
    <scope>NUCLEOTIDE SEQUENCE [LARGE SCALE GENOMIC DNA]</scope>
    <source>
        <strain evidence="11 14">DSM 12421</strain>
    </source>
</reference>
<dbReference type="GO" id="GO:0043955">
    <property type="term" value="F:3-hydroxypropionyl-CoA synthetase activity"/>
    <property type="evidence" value="ECO:0007669"/>
    <property type="project" value="UniProtKB-EC"/>
</dbReference>
<proteinExistence type="inferred from homology"/>
<dbReference type="NCBIfam" id="TIGR02188">
    <property type="entry name" value="Ac_CoA_lig_AcsA"/>
    <property type="match status" value="1"/>
</dbReference>
<evidence type="ECO:0000259" key="10">
    <source>
        <dbReference type="Pfam" id="PF16177"/>
    </source>
</evidence>
<evidence type="ECO:0000313" key="13">
    <source>
        <dbReference type="Proteomes" id="UP000427373"/>
    </source>
</evidence>
<dbReference type="PANTHER" id="PTHR24095:SF232">
    <property type="entry name" value="ACETYL-COENZYME A SYNTHETASE"/>
    <property type="match status" value="1"/>
</dbReference>
<comment type="similarity">
    <text evidence="1">Belongs to the ATP-dependent AMP-binding enzyme family.</text>
</comment>
<evidence type="ECO:0000313" key="11">
    <source>
        <dbReference type="EMBL" id="MBB5253335.1"/>
    </source>
</evidence>
<dbReference type="AlphaFoldDB" id="A0A650CIV1"/>
<dbReference type="Gene3D" id="3.40.50.12780">
    <property type="entry name" value="N-terminal domain of ligase-like"/>
    <property type="match status" value="1"/>
</dbReference>
<feature type="domain" description="Acetyl-coenzyme A synthetase N-terminal" evidence="10">
    <location>
        <begin position="28"/>
        <end position="81"/>
    </location>
</feature>
<dbReference type="NCBIfam" id="NF001208">
    <property type="entry name" value="PRK00174.1"/>
    <property type="match status" value="1"/>
</dbReference>
<dbReference type="Pfam" id="PF13193">
    <property type="entry name" value="AMP-binding_C"/>
    <property type="match status" value="1"/>
</dbReference>
<evidence type="ECO:0000259" key="8">
    <source>
        <dbReference type="Pfam" id="PF00501"/>
    </source>
</evidence>
<comment type="function">
    <text evidence="6">Plays a role in the autotrophic CO(2) fixation pathway. Activates 3-hydroxypropionate to its CoA ester. Can also activate propionate, and to a lesser extent acrylate, acetate and butyrate.</text>
</comment>
<accession>A0A650CIV1</accession>
<gene>
    <name evidence="12" type="primary">acs</name>
    <name evidence="12" type="ORF">D1869_11095</name>
    <name evidence="11" type="ORF">HNQ62_001096</name>
</gene>
<evidence type="ECO:0000313" key="14">
    <source>
        <dbReference type="Proteomes" id="UP000582213"/>
    </source>
</evidence>
<dbReference type="Gene3D" id="3.30.300.30">
    <property type="match status" value="1"/>
</dbReference>
<dbReference type="InterPro" id="IPR000873">
    <property type="entry name" value="AMP-dep_synth/lig_dom"/>
</dbReference>
<dbReference type="InterPro" id="IPR011904">
    <property type="entry name" value="Ac_CoA_lig"/>
</dbReference>
<dbReference type="GO" id="GO:0016208">
    <property type="term" value="F:AMP binding"/>
    <property type="evidence" value="ECO:0007669"/>
    <property type="project" value="InterPro"/>
</dbReference>
<dbReference type="GO" id="GO:0043427">
    <property type="term" value="P:carbon fixation by 3-hydroxypropionate cycle"/>
    <property type="evidence" value="ECO:0007669"/>
    <property type="project" value="UniProtKB-ARBA"/>
</dbReference>
<dbReference type="GeneID" id="42801796"/>
<dbReference type="GO" id="GO:0003987">
    <property type="term" value="F:acetate-CoA ligase activity"/>
    <property type="evidence" value="ECO:0007669"/>
    <property type="project" value="UniProtKB-UniRule"/>
</dbReference>
<dbReference type="EMBL" id="CP045484">
    <property type="protein sequence ID" value="QGR17658.1"/>
    <property type="molecule type" value="Genomic_DNA"/>
</dbReference>
<dbReference type="EC" id="6.2.1.1" evidence="7"/>
<keyword evidence="2 12" id="KW-0436">Ligase</keyword>
<dbReference type="Proteomes" id="UP000582213">
    <property type="component" value="Unassembled WGS sequence"/>
</dbReference>
<reference evidence="12 13" key="1">
    <citation type="submission" date="2019-10" db="EMBL/GenBank/DDBJ databases">
        <title>Genome Sequences from Six Type Strain Members of the Archaeal Family Sulfolobaceae: Acidianus ambivalens, Acidianus infernus, Metallosphaera prunae, Stygiolobus azoricus, Sulfolobus metallicus, and Sulfurisphaera ohwakuensis.</title>
        <authorList>
            <person name="Counts J.A."/>
            <person name="Kelly R.M."/>
        </authorList>
    </citation>
    <scope>NUCLEOTIDE SEQUENCE [LARGE SCALE GENOMIC DNA]</scope>
    <source>
        <strain evidence="12 13">TA-1</strain>
    </source>
</reference>
<feature type="domain" description="AMP-binding enzyme C-terminal" evidence="9">
    <location>
        <begin position="541"/>
        <end position="619"/>
    </location>
</feature>
<evidence type="ECO:0000259" key="9">
    <source>
        <dbReference type="Pfam" id="PF13193"/>
    </source>
</evidence>
<dbReference type="CDD" id="cd05966">
    <property type="entry name" value="ACS"/>
    <property type="match status" value="1"/>
</dbReference>
<dbReference type="GO" id="GO:0005524">
    <property type="term" value="F:ATP binding"/>
    <property type="evidence" value="ECO:0007669"/>
    <property type="project" value="UniProtKB-KW"/>
</dbReference>
<evidence type="ECO:0000256" key="7">
    <source>
        <dbReference type="NCBIfam" id="TIGR02188"/>
    </source>
</evidence>
<dbReference type="OrthoDB" id="371752at2157"/>
<evidence type="ECO:0000256" key="5">
    <source>
        <dbReference type="ARBA" id="ARBA00051214"/>
    </source>
</evidence>
<dbReference type="GO" id="GO:0019427">
    <property type="term" value="P:acetyl-CoA biosynthetic process from acetate"/>
    <property type="evidence" value="ECO:0007669"/>
    <property type="project" value="UniProtKB-UniRule"/>
</dbReference>
<dbReference type="EMBL" id="JACHFY010000004">
    <property type="protein sequence ID" value="MBB5253335.1"/>
    <property type="molecule type" value="Genomic_DNA"/>
</dbReference>
<sequence length="661" mass="74589">MSVNWSLPFEEKIIPSKYQSKVISPSIYKELHKIATENYKDFWASIASQLEWFKPWEKVLDDSNPPFYKWFVGGEINASYLAVDRHAKSWRKNKVAIIWEGEPAEGDKPKEVRYITYGELYREVNRVAYILKEVYGLKKGDAISLYLPMIPELPIFMLAAARLGIIFSVVFSGFSAQALADRINDAKAKLLVTADGGWRRGKIVPLKDIADKALENTSTVEKVLVVKRTNNNITMKEGRDEYLDNVYKQVPLNAYVEPERTKSEDPLFILYTSGTTGKPKGIVHDTGGYLTILRATMNWVFDIKDNDIMWTTADIGWITGHSYIVFGPLLEGATTVMYEGALDYPNPDRWASIIERYGVTILYTSPTAIRSFMKLGEDVYKSRDFSSVRLMHSVGEPINPEAFRWFFRLVGKESIPFGSTWWMTETGGIMISHLPGLYLIPLKPGTNGMPLPGIDVDVVSENSNPTKPEERGYLVIRKPWPGMPLTIWGDPDRYVKVYWSKFPGIFYPGDFAVKDSDGYFWILGRADEVIKVAGHRLGTYELESALIHHPAVAEAAVVGVPDPLKGEVPVAFVVLKVGQKANEELKKSLNEWVREQVGPIASLSSIYFVSKLPKTRSGKIMRRVVKAVITNQPVGDITTLEDEASVEEVKKAYEELKKEIS</sequence>
<protein>
    <recommendedName>
        <fullName evidence="7">Acetate--CoA ligase</fullName>
        <ecNumber evidence="7">6.2.1.1</ecNumber>
    </recommendedName>
</protein>
<evidence type="ECO:0000256" key="4">
    <source>
        <dbReference type="ARBA" id="ARBA00022840"/>
    </source>
</evidence>
<keyword evidence="4" id="KW-0067">ATP-binding</keyword>
<dbReference type="FunFam" id="3.40.50.12780:FF:000001">
    <property type="entry name" value="Acetyl-coenzyme A synthetase"/>
    <property type="match status" value="1"/>
</dbReference>
<comment type="catalytic activity">
    <reaction evidence="5">
        <text>3-hydroxypropanoate + ATP + CoA = 3-hydroxypropanoyl-CoA + AMP + diphosphate</text>
        <dbReference type="Rhea" id="RHEA:26534"/>
        <dbReference type="ChEBI" id="CHEBI:16510"/>
        <dbReference type="ChEBI" id="CHEBI:30616"/>
        <dbReference type="ChEBI" id="CHEBI:33019"/>
        <dbReference type="ChEBI" id="CHEBI:57287"/>
        <dbReference type="ChEBI" id="CHEBI:58528"/>
        <dbReference type="ChEBI" id="CHEBI:456215"/>
        <dbReference type="EC" id="6.2.1.36"/>
    </reaction>
</comment>
<evidence type="ECO:0000256" key="3">
    <source>
        <dbReference type="ARBA" id="ARBA00022741"/>
    </source>
</evidence>
<evidence type="ECO:0000313" key="12">
    <source>
        <dbReference type="EMBL" id="QGR17658.1"/>
    </source>
</evidence>
<keyword evidence="3" id="KW-0547">Nucleotide-binding</keyword>
<dbReference type="SUPFAM" id="SSF56801">
    <property type="entry name" value="Acetyl-CoA synthetase-like"/>
    <property type="match status" value="1"/>
</dbReference>
<dbReference type="InterPro" id="IPR020845">
    <property type="entry name" value="AMP-binding_CS"/>
</dbReference>
<dbReference type="Pfam" id="PF00501">
    <property type="entry name" value="AMP-binding"/>
    <property type="match status" value="1"/>
</dbReference>
<feature type="domain" description="AMP-dependent synthetase/ligase" evidence="8">
    <location>
        <begin position="84"/>
        <end position="480"/>
    </location>
</feature>
<keyword evidence="13" id="KW-1185">Reference proteome</keyword>
<name>A0A650CIV1_SULOH</name>
<dbReference type="PANTHER" id="PTHR24095">
    <property type="entry name" value="ACETYL-COENZYME A SYNTHETASE"/>
    <property type="match status" value="1"/>
</dbReference>
<evidence type="ECO:0000256" key="2">
    <source>
        <dbReference type="ARBA" id="ARBA00022598"/>
    </source>
</evidence>
<dbReference type="Pfam" id="PF16177">
    <property type="entry name" value="ACAS_N"/>
    <property type="match status" value="1"/>
</dbReference>
<evidence type="ECO:0000256" key="1">
    <source>
        <dbReference type="ARBA" id="ARBA00006432"/>
    </source>
</evidence>
<dbReference type="InterPro" id="IPR025110">
    <property type="entry name" value="AMP-bd_C"/>
</dbReference>
<dbReference type="KEGG" id="soh:D1869_11095"/>
<dbReference type="PROSITE" id="PS00455">
    <property type="entry name" value="AMP_BINDING"/>
    <property type="match status" value="1"/>
</dbReference>
<dbReference type="InterPro" id="IPR032387">
    <property type="entry name" value="ACAS_N"/>
</dbReference>